<evidence type="ECO:0000256" key="4">
    <source>
        <dbReference type="ARBA" id="ARBA00023163"/>
    </source>
</evidence>
<evidence type="ECO:0000259" key="6">
    <source>
        <dbReference type="PROSITE" id="PS00715"/>
    </source>
</evidence>
<dbReference type="Pfam" id="PF04539">
    <property type="entry name" value="Sigma70_r3"/>
    <property type="match status" value="1"/>
</dbReference>
<accession>A0A081ND21</accession>
<sequence>MAYSQAQQFDVKELVHNHTSLVKKTALHLMGMTGSTVSLDDLIQSGLVGLLEAARRYDGRGLAGFRKFAQLRIRGAMIDQLRAIDGRPRSFREGSRDIRKAIKTLEGRLGRAPREREIAEELGVEIHEYQQMLIEGNISHIVSLEDLVAGSDGVSYQQPSENHEEKGLQGSVLASALGQLSEREQLLLNLYYEYELNMKEVAQVLEVTEARVCQLHRQALMQLKTILQAGKDREV</sequence>
<evidence type="ECO:0000256" key="1">
    <source>
        <dbReference type="ARBA" id="ARBA00023015"/>
    </source>
</evidence>
<dbReference type="SUPFAM" id="SSF88659">
    <property type="entry name" value="Sigma3 and sigma4 domains of RNA polymerase sigma factors"/>
    <property type="match status" value="2"/>
</dbReference>
<dbReference type="AlphaFoldDB" id="A0A081ND21"/>
<comment type="function">
    <text evidence="5">Sigma factors are initiation factors that promote the attachment of RNA polymerase to specific initiation sites and are then released.</text>
</comment>
<dbReference type="GO" id="GO:0003677">
    <property type="term" value="F:DNA binding"/>
    <property type="evidence" value="ECO:0007669"/>
    <property type="project" value="UniProtKB-KW"/>
</dbReference>
<evidence type="ECO:0000313" key="9">
    <source>
        <dbReference type="Proteomes" id="UP000028073"/>
    </source>
</evidence>
<keyword evidence="1 5" id="KW-0805">Transcription regulation</keyword>
<reference evidence="8 9" key="1">
    <citation type="submission" date="2014-06" db="EMBL/GenBank/DDBJ databases">
        <title>Whole Genome Sequences of Three Symbiotic Endozoicomonas Bacteria.</title>
        <authorList>
            <person name="Neave M.J."/>
            <person name="Apprill A."/>
            <person name="Voolstra C.R."/>
        </authorList>
    </citation>
    <scope>NUCLEOTIDE SEQUENCE [LARGE SCALE GENOMIC DNA]</scope>
    <source>
        <strain evidence="8 9">DSM 25634</strain>
    </source>
</reference>
<dbReference type="PANTHER" id="PTHR30385">
    <property type="entry name" value="SIGMA FACTOR F FLAGELLAR"/>
    <property type="match status" value="1"/>
</dbReference>
<dbReference type="SUPFAM" id="SSF88946">
    <property type="entry name" value="Sigma2 domain of RNA polymerase sigma factors"/>
    <property type="match status" value="1"/>
</dbReference>
<dbReference type="CDD" id="cd06171">
    <property type="entry name" value="Sigma70_r4"/>
    <property type="match status" value="1"/>
</dbReference>
<dbReference type="PANTHER" id="PTHR30385:SF7">
    <property type="entry name" value="RNA POLYMERASE SIGMA FACTOR FLIA"/>
    <property type="match status" value="1"/>
</dbReference>
<dbReference type="Pfam" id="PF04545">
    <property type="entry name" value="Sigma70_r4"/>
    <property type="match status" value="1"/>
</dbReference>
<comment type="caution">
    <text evidence="8">The sequence shown here is derived from an EMBL/GenBank/DDBJ whole genome shotgun (WGS) entry which is preliminary data.</text>
</comment>
<dbReference type="Gene3D" id="1.10.1740.10">
    <property type="match status" value="1"/>
</dbReference>
<feature type="domain" description="RNA polymerase sigma-70" evidence="6">
    <location>
        <begin position="41"/>
        <end position="54"/>
    </location>
</feature>
<dbReference type="PROSITE" id="PS00715">
    <property type="entry name" value="SIGMA70_1"/>
    <property type="match status" value="1"/>
</dbReference>
<evidence type="ECO:0000259" key="7">
    <source>
        <dbReference type="PROSITE" id="PS00716"/>
    </source>
</evidence>
<gene>
    <name evidence="8" type="ORF">GZ78_20905</name>
</gene>
<evidence type="ECO:0000256" key="5">
    <source>
        <dbReference type="RuleBase" id="RU362124"/>
    </source>
</evidence>
<organism evidence="8 9">
    <name type="scientific">Endozoicomonas numazuensis</name>
    <dbReference type="NCBI Taxonomy" id="1137799"/>
    <lineage>
        <taxon>Bacteria</taxon>
        <taxon>Pseudomonadati</taxon>
        <taxon>Pseudomonadota</taxon>
        <taxon>Gammaproteobacteria</taxon>
        <taxon>Oceanospirillales</taxon>
        <taxon>Endozoicomonadaceae</taxon>
        <taxon>Endozoicomonas</taxon>
    </lineage>
</organism>
<dbReference type="EMBL" id="JOKH01000005">
    <property type="protein sequence ID" value="KEQ16344.1"/>
    <property type="molecule type" value="Genomic_DNA"/>
</dbReference>
<dbReference type="NCBIfam" id="NF005413">
    <property type="entry name" value="PRK06986.1"/>
    <property type="match status" value="1"/>
</dbReference>
<keyword evidence="4 5" id="KW-0804">Transcription</keyword>
<dbReference type="Gene3D" id="1.20.140.160">
    <property type="match status" value="1"/>
</dbReference>
<dbReference type="Pfam" id="PF04542">
    <property type="entry name" value="Sigma70_r2"/>
    <property type="match status" value="1"/>
</dbReference>
<evidence type="ECO:0000256" key="2">
    <source>
        <dbReference type="ARBA" id="ARBA00023082"/>
    </source>
</evidence>
<evidence type="ECO:0000313" key="8">
    <source>
        <dbReference type="EMBL" id="KEQ16344.1"/>
    </source>
</evidence>
<dbReference type="NCBIfam" id="TIGR02479">
    <property type="entry name" value="FliA_WhiG"/>
    <property type="match status" value="1"/>
</dbReference>
<dbReference type="GO" id="GO:0006352">
    <property type="term" value="P:DNA-templated transcription initiation"/>
    <property type="evidence" value="ECO:0007669"/>
    <property type="project" value="InterPro"/>
</dbReference>
<evidence type="ECO:0000256" key="3">
    <source>
        <dbReference type="ARBA" id="ARBA00023125"/>
    </source>
</evidence>
<dbReference type="Proteomes" id="UP000028073">
    <property type="component" value="Unassembled WGS sequence"/>
</dbReference>
<dbReference type="GO" id="GO:0016987">
    <property type="term" value="F:sigma factor activity"/>
    <property type="evidence" value="ECO:0007669"/>
    <property type="project" value="UniProtKB-KW"/>
</dbReference>
<dbReference type="NCBIfam" id="TIGR02937">
    <property type="entry name" value="sigma70-ECF"/>
    <property type="match status" value="1"/>
</dbReference>
<dbReference type="InterPro" id="IPR000943">
    <property type="entry name" value="RNA_pol_sigma70"/>
</dbReference>
<dbReference type="PROSITE" id="PS00716">
    <property type="entry name" value="SIGMA70_2"/>
    <property type="match status" value="1"/>
</dbReference>
<dbReference type="InterPro" id="IPR007627">
    <property type="entry name" value="RNA_pol_sigma70_r2"/>
</dbReference>
<keyword evidence="3 5" id="KW-0238">DNA-binding</keyword>
<dbReference type="InterPro" id="IPR013325">
    <property type="entry name" value="RNA_pol_sigma_r2"/>
</dbReference>
<dbReference type="PRINTS" id="PR00046">
    <property type="entry name" value="SIGMA70FCT"/>
</dbReference>
<dbReference type="InterPro" id="IPR012845">
    <property type="entry name" value="RNA_pol_sigma_FliA_WhiG"/>
</dbReference>
<dbReference type="STRING" id="1137799.GZ78_20905"/>
<dbReference type="eggNOG" id="COG1191">
    <property type="taxonomic scope" value="Bacteria"/>
</dbReference>
<keyword evidence="9" id="KW-1185">Reference proteome</keyword>
<feature type="domain" description="RNA polymerase sigma-70" evidence="7">
    <location>
        <begin position="197"/>
        <end position="223"/>
    </location>
</feature>
<proteinExistence type="inferred from homology"/>
<comment type="similarity">
    <text evidence="5">Belongs to the sigma-70 factor family.</text>
</comment>
<dbReference type="InterPro" id="IPR014284">
    <property type="entry name" value="RNA_pol_sigma-70_dom"/>
</dbReference>
<name>A0A081ND21_9GAMM</name>
<dbReference type="InterPro" id="IPR013324">
    <property type="entry name" value="RNA_pol_sigma_r3/r4-like"/>
</dbReference>
<dbReference type="InterPro" id="IPR007630">
    <property type="entry name" value="RNA_pol_sigma70_r4"/>
</dbReference>
<dbReference type="GO" id="GO:0003899">
    <property type="term" value="F:DNA-directed RNA polymerase activity"/>
    <property type="evidence" value="ECO:0007669"/>
    <property type="project" value="InterPro"/>
</dbReference>
<dbReference type="InterPro" id="IPR007624">
    <property type="entry name" value="RNA_pol_sigma70_r3"/>
</dbReference>
<keyword evidence="2 5" id="KW-0731">Sigma factor</keyword>
<protein>
    <recommendedName>
        <fullName evidence="5">RNA polymerase sigma factor</fullName>
    </recommendedName>
</protein>